<sequence>MSSGRSGASGRADCGGRDSRRAESAAPRSGRSPAGRYGPPRSERSPAGRYGARSGRCGHHARNAHRQDGTAHARNAHRQDGTAHARNAAVHHARDAAVHHARDAAVHHARDAHRQDGTAHARNAHRQDGTAHARNAAVHHARNAAVHHARNAHRQDGTAHARNRCQRCGSGQRRPHPPSAVASYRCPLVLSSSNCRLNHLIPMRDDLRTRVPFTCRDETRDSRVKQKEPPRWGGSF</sequence>
<protein>
    <submittedName>
        <fullName evidence="2">Uncharacterized protein</fullName>
    </submittedName>
</protein>
<proteinExistence type="predicted"/>
<gene>
    <name evidence="2" type="ORF">GALL_347880</name>
</gene>
<feature type="compositionally biased region" description="Low complexity" evidence="1">
    <location>
        <begin position="1"/>
        <end position="12"/>
    </location>
</feature>
<evidence type="ECO:0000313" key="2">
    <source>
        <dbReference type="EMBL" id="OIQ83403.1"/>
    </source>
</evidence>
<feature type="region of interest" description="Disordered" evidence="1">
    <location>
        <begin position="1"/>
        <end position="134"/>
    </location>
</feature>
<feature type="compositionally biased region" description="Basic and acidic residues" evidence="1">
    <location>
        <begin position="65"/>
        <end position="83"/>
    </location>
</feature>
<dbReference type="AlphaFoldDB" id="A0A1J5R103"/>
<dbReference type="EMBL" id="MLJW01000706">
    <property type="protein sequence ID" value="OIQ83403.1"/>
    <property type="molecule type" value="Genomic_DNA"/>
</dbReference>
<feature type="compositionally biased region" description="Basic and acidic residues" evidence="1">
    <location>
        <begin position="217"/>
        <end position="230"/>
    </location>
</feature>
<feature type="region of interest" description="Disordered" evidence="1">
    <location>
        <begin position="150"/>
        <end position="180"/>
    </location>
</feature>
<feature type="region of interest" description="Disordered" evidence="1">
    <location>
        <begin position="217"/>
        <end position="236"/>
    </location>
</feature>
<feature type="compositionally biased region" description="Basic and acidic residues" evidence="1">
    <location>
        <begin position="14"/>
        <end position="23"/>
    </location>
</feature>
<evidence type="ECO:0000256" key="1">
    <source>
        <dbReference type="SAM" id="MobiDB-lite"/>
    </source>
</evidence>
<name>A0A1J5R103_9ZZZZ</name>
<comment type="caution">
    <text evidence="2">The sequence shown here is derived from an EMBL/GenBank/DDBJ whole genome shotgun (WGS) entry which is preliminary data.</text>
</comment>
<feature type="compositionally biased region" description="Basic and acidic residues" evidence="1">
    <location>
        <begin position="92"/>
        <end position="131"/>
    </location>
</feature>
<reference evidence="2" key="1">
    <citation type="submission" date="2016-10" db="EMBL/GenBank/DDBJ databases">
        <title>Sequence of Gallionella enrichment culture.</title>
        <authorList>
            <person name="Poehlein A."/>
            <person name="Muehling M."/>
            <person name="Daniel R."/>
        </authorList>
    </citation>
    <scope>NUCLEOTIDE SEQUENCE</scope>
</reference>
<accession>A0A1J5R103</accession>
<organism evidence="2">
    <name type="scientific">mine drainage metagenome</name>
    <dbReference type="NCBI Taxonomy" id="410659"/>
    <lineage>
        <taxon>unclassified sequences</taxon>
        <taxon>metagenomes</taxon>
        <taxon>ecological metagenomes</taxon>
    </lineage>
</organism>